<feature type="transmembrane region" description="Helical" evidence="2">
    <location>
        <begin position="166"/>
        <end position="185"/>
    </location>
</feature>
<feature type="domain" description="CAAX prenyl protease 2/Lysostaphin resistance protein A-like" evidence="3">
    <location>
        <begin position="136"/>
        <end position="227"/>
    </location>
</feature>
<comment type="similarity">
    <text evidence="1">Belongs to the UPF0177 family.</text>
</comment>
<protein>
    <submittedName>
        <fullName evidence="4">Membrane protease YdiL (CAAX protease family)</fullName>
    </submittedName>
</protein>
<keyword evidence="5" id="KW-1185">Reference proteome</keyword>
<gene>
    <name evidence="4" type="ORF">ABID29_001701</name>
</gene>
<keyword evidence="2" id="KW-1133">Transmembrane helix</keyword>
<dbReference type="PANTHER" id="PTHR39430:SF1">
    <property type="entry name" value="PROTEASE"/>
    <property type="match status" value="1"/>
</dbReference>
<keyword evidence="2" id="KW-0812">Transmembrane</keyword>
<feature type="transmembrane region" description="Helical" evidence="2">
    <location>
        <begin position="136"/>
        <end position="154"/>
    </location>
</feature>
<dbReference type="Pfam" id="PF02517">
    <property type="entry name" value="Rce1-like"/>
    <property type="match status" value="1"/>
</dbReference>
<reference evidence="4 5" key="1">
    <citation type="submission" date="2024-06" db="EMBL/GenBank/DDBJ databases">
        <title>Genomic Encyclopedia of Type Strains, Phase IV (KMG-IV): sequencing the most valuable type-strain genomes for metagenomic binning, comparative biology and taxonomic classification.</title>
        <authorList>
            <person name="Goeker M."/>
        </authorList>
    </citation>
    <scope>NUCLEOTIDE SEQUENCE [LARGE SCALE GENOMIC DNA]</scope>
    <source>
        <strain evidence="4 5">DSM 28303</strain>
    </source>
</reference>
<comment type="caution">
    <text evidence="4">The sequence shown here is derived from an EMBL/GenBank/DDBJ whole genome shotgun (WGS) entry which is preliminary data.</text>
</comment>
<dbReference type="PANTHER" id="PTHR39430">
    <property type="entry name" value="MEMBRANE-ASSOCIATED PROTEASE-RELATED"/>
    <property type="match status" value="1"/>
</dbReference>
<feature type="transmembrane region" description="Helical" evidence="2">
    <location>
        <begin position="267"/>
        <end position="285"/>
    </location>
</feature>
<keyword evidence="2" id="KW-0472">Membrane</keyword>
<feature type="transmembrane region" description="Helical" evidence="2">
    <location>
        <begin position="96"/>
        <end position="116"/>
    </location>
</feature>
<feature type="transmembrane region" description="Helical" evidence="2">
    <location>
        <begin position="191"/>
        <end position="209"/>
    </location>
</feature>
<keyword evidence="4" id="KW-0645">Protease</keyword>
<organism evidence="4 5">
    <name type="scientific">Streptococcus rupicaprae</name>
    <dbReference type="NCBI Taxonomy" id="759619"/>
    <lineage>
        <taxon>Bacteria</taxon>
        <taxon>Bacillati</taxon>
        <taxon>Bacillota</taxon>
        <taxon>Bacilli</taxon>
        <taxon>Lactobacillales</taxon>
        <taxon>Streptococcaceae</taxon>
        <taxon>Streptococcus</taxon>
    </lineage>
</organism>
<feature type="transmembrane region" description="Helical" evidence="2">
    <location>
        <begin position="21"/>
        <end position="43"/>
    </location>
</feature>
<evidence type="ECO:0000313" key="4">
    <source>
        <dbReference type="EMBL" id="MET3558575.1"/>
    </source>
</evidence>
<proteinExistence type="inferred from homology"/>
<dbReference type="EMBL" id="JBEPLO010000019">
    <property type="protein sequence ID" value="MET3558575.1"/>
    <property type="molecule type" value="Genomic_DNA"/>
</dbReference>
<name>A0ABV2FJE1_9STRE</name>
<dbReference type="RefSeq" id="WP_354365710.1">
    <property type="nucleotide sequence ID" value="NZ_JBEPLO010000019.1"/>
</dbReference>
<dbReference type="Proteomes" id="UP001549122">
    <property type="component" value="Unassembled WGS sequence"/>
</dbReference>
<evidence type="ECO:0000256" key="2">
    <source>
        <dbReference type="SAM" id="Phobius"/>
    </source>
</evidence>
<dbReference type="GO" id="GO:0006508">
    <property type="term" value="P:proteolysis"/>
    <property type="evidence" value="ECO:0007669"/>
    <property type="project" value="UniProtKB-KW"/>
</dbReference>
<dbReference type="InterPro" id="IPR003675">
    <property type="entry name" value="Rce1/LyrA-like_dom"/>
</dbReference>
<evidence type="ECO:0000313" key="5">
    <source>
        <dbReference type="Proteomes" id="UP001549122"/>
    </source>
</evidence>
<keyword evidence="4" id="KW-0378">Hydrolase</keyword>
<feature type="transmembrane region" description="Helical" evidence="2">
    <location>
        <begin position="58"/>
        <end position="75"/>
    </location>
</feature>
<sequence>MMPTLGHLGFVSAKEKSRFNFSWWLAPLIGTVLLFLGEVLGFFMSEGLGAIFPLDSEILELLSFAAIILAVLLWAKCVEKAPLDGLGLTKQGAVTSFLKGWFWGGAMLCSCVVLMLWTGSARLTGTDFSQETLGRFLLLLLAWSIQGTAEEVLCRGWLFTSLATRYSKWIAILISAVFFTAMHLGNDGIEFIPLLDLFCFGVLGCLVMMKTKNLWVISGLHAAWNCFQGNVFAFPVSGTNVGSAFIQVSPQGPDWLSGGAFGVEGSVISVLVQTVLIVIISYQLFGPKATESL</sequence>
<evidence type="ECO:0000259" key="3">
    <source>
        <dbReference type="Pfam" id="PF02517"/>
    </source>
</evidence>
<evidence type="ECO:0000256" key="1">
    <source>
        <dbReference type="ARBA" id="ARBA00009067"/>
    </source>
</evidence>
<accession>A0ABV2FJE1</accession>
<dbReference type="GO" id="GO:0008233">
    <property type="term" value="F:peptidase activity"/>
    <property type="evidence" value="ECO:0007669"/>
    <property type="project" value="UniProtKB-KW"/>
</dbReference>